<dbReference type="AlphaFoldDB" id="S5TJ06"/>
<dbReference type="eggNOG" id="COG2226">
    <property type="taxonomic scope" value="Bacteria"/>
</dbReference>
<proteinExistence type="predicted"/>
<evidence type="ECO:0000313" key="2">
    <source>
        <dbReference type="EMBL" id="AGS34728.1"/>
    </source>
</evidence>
<dbReference type="STRING" id="1224163.B841_06275"/>
<evidence type="ECO:0000313" key="3">
    <source>
        <dbReference type="Proteomes" id="UP000015388"/>
    </source>
</evidence>
<dbReference type="KEGG" id="cmd:B841_06275"/>
<dbReference type="InterPro" id="IPR013216">
    <property type="entry name" value="Methyltransf_11"/>
</dbReference>
<keyword evidence="2" id="KW-0489">Methyltransferase</keyword>
<dbReference type="PANTHER" id="PTHR42912:SF93">
    <property type="entry name" value="N6-ADENOSINE-METHYLTRANSFERASE TMT1A"/>
    <property type="match status" value="1"/>
</dbReference>
<dbReference type="RefSeq" id="WP_020934661.1">
    <property type="nucleotide sequence ID" value="NC_021915.1"/>
</dbReference>
<dbReference type="SUPFAM" id="SSF53335">
    <property type="entry name" value="S-adenosyl-L-methionine-dependent methyltransferases"/>
    <property type="match status" value="1"/>
</dbReference>
<dbReference type="Gene3D" id="3.40.50.150">
    <property type="entry name" value="Vaccinia Virus protein VP39"/>
    <property type="match status" value="1"/>
</dbReference>
<dbReference type="Proteomes" id="UP000015388">
    <property type="component" value="Chromosome"/>
</dbReference>
<dbReference type="PATRIC" id="fig|1224163.3.peg.1260"/>
<dbReference type="HOGENOM" id="CLU_049749_0_1_11"/>
<protein>
    <submittedName>
        <fullName evidence="2">SAM-dependent methyltransferase</fullName>
    </submittedName>
</protein>
<name>S5TJ06_9CORY</name>
<dbReference type="GO" id="GO:0032259">
    <property type="term" value="P:methylation"/>
    <property type="evidence" value="ECO:0007669"/>
    <property type="project" value="UniProtKB-KW"/>
</dbReference>
<dbReference type="CDD" id="cd02440">
    <property type="entry name" value="AdoMet_MTases"/>
    <property type="match status" value="1"/>
</dbReference>
<accession>S5TJ06</accession>
<keyword evidence="2" id="KW-0808">Transferase</keyword>
<gene>
    <name evidence="2" type="ORF">B841_06275</name>
</gene>
<sequence length="247" mass="27067">MDTDIAQANRTWWDGDAERYHHSHASYLSSFYWCPEMLHEADAQLLGDVSGATVLELGGGSAPCASWLAGQGADFVTAFDISMGMLTRADRDAGVGLVQADAQALPYRSDSFDVVFSAFGALPFVPDVDAVLRDVARVMRPGGRLVFSVNHPMRWVFADDPGVAGLTAMIPYFERSYIETDDAGDVVYAEYHRTFGDWVRAINGAGLKLVDVLEPAWPDGLEETWGQWSPLRGRIFPGTAIFLTELP</sequence>
<dbReference type="EMBL" id="CP003924">
    <property type="protein sequence ID" value="AGS34728.1"/>
    <property type="molecule type" value="Genomic_DNA"/>
</dbReference>
<evidence type="ECO:0000259" key="1">
    <source>
        <dbReference type="Pfam" id="PF08241"/>
    </source>
</evidence>
<dbReference type="Pfam" id="PF08241">
    <property type="entry name" value="Methyltransf_11"/>
    <property type="match status" value="1"/>
</dbReference>
<organism evidence="2 3">
    <name type="scientific">Corynebacterium maris DSM 45190</name>
    <dbReference type="NCBI Taxonomy" id="1224163"/>
    <lineage>
        <taxon>Bacteria</taxon>
        <taxon>Bacillati</taxon>
        <taxon>Actinomycetota</taxon>
        <taxon>Actinomycetes</taxon>
        <taxon>Mycobacteriales</taxon>
        <taxon>Corynebacteriaceae</taxon>
        <taxon>Corynebacterium</taxon>
    </lineage>
</organism>
<keyword evidence="3" id="KW-1185">Reference proteome</keyword>
<reference evidence="2 3" key="1">
    <citation type="submission" date="2012-11" db="EMBL/GenBank/DDBJ databases">
        <title>The complete genome sequence of Corynebacterium maris Coryn-1 (=DSM 45190).</title>
        <authorList>
            <person name="Schaffert L."/>
            <person name="Albersmeier A."/>
            <person name="Kalinowski J."/>
            <person name="Ruckert C."/>
        </authorList>
    </citation>
    <scope>NUCLEOTIDE SEQUENCE [LARGE SCALE GENOMIC DNA]</scope>
    <source>
        <strain evidence="3">Coryn-1</strain>
    </source>
</reference>
<dbReference type="OrthoDB" id="5566900at2"/>
<feature type="domain" description="Methyltransferase type 11" evidence="1">
    <location>
        <begin position="55"/>
        <end position="147"/>
    </location>
</feature>
<dbReference type="InterPro" id="IPR029063">
    <property type="entry name" value="SAM-dependent_MTases_sf"/>
</dbReference>
<dbReference type="GO" id="GO:0008757">
    <property type="term" value="F:S-adenosylmethionine-dependent methyltransferase activity"/>
    <property type="evidence" value="ECO:0007669"/>
    <property type="project" value="InterPro"/>
</dbReference>
<dbReference type="PANTHER" id="PTHR42912">
    <property type="entry name" value="METHYLTRANSFERASE"/>
    <property type="match status" value="1"/>
</dbReference>
<dbReference type="InterPro" id="IPR050508">
    <property type="entry name" value="Methyltransf_Superfamily"/>
</dbReference>